<dbReference type="EMBL" id="JBIGIA010000001">
    <property type="protein sequence ID" value="MFG6455270.1"/>
    <property type="molecule type" value="Genomic_DNA"/>
</dbReference>
<keyword evidence="3" id="KW-1185">Reference proteome</keyword>
<protein>
    <submittedName>
        <fullName evidence="2">Uncharacterized protein</fullName>
    </submittedName>
</protein>
<gene>
    <name evidence="2" type="ORF">ACG00X_00325</name>
</gene>
<sequence length="57" mass="6341">MCHAKTTAARPAQGQEPRSPQPIQRMVGNLEALDQVQLWSTRRVRIAYLTQPKALAG</sequence>
<dbReference type="Proteomes" id="UP001606305">
    <property type="component" value="Unassembled WGS sequence"/>
</dbReference>
<feature type="region of interest" description="Disordered" evidence="1">
    <location>
        <begin position="1"/>
        <end position="22"/>
    </location>
</feature>
<reference evidence="2 3" key="1">
    <citation type="submission" date="2024-09" db="EMBL/GenBank/DDBJ databases">
        <title>Novel species of the genus Pelomonas and Roseateles isolated from streams.</title>
        <authorList>
            <person name="Lu H."/>
        </authorList>
    </citation>
    <scope>NUCLEOTIDE SEQUENCE [LARGE SCALE GENOMIC DNA]</scope>
    <source>
        <strain evidence="2 3">BYS96W</strain>
    </source>
</reference>
<evidence type="ECO:0000313" key="3">
    <source>
        <dbReference type="Proteomes" id="UP001606305"/>
    </source>
</evidence>
<evidence type="ECO:0000313" key="2">
    <source>
        <dbReference type="EMBL" id="MFG6455270.1"/>
    </source>
</evidence>
<organism evidence="2 3">
    <name type="scientific">Pelomonas nitida</name>
    <dbReference type="NCBI Taxonomy" id="3299027"/>
    <lineage>
        <taxon>Bacteria</taxon>
        <taxon>Pseudomonadati</taxon>
        <taxon>Pseudomonadota</taxon>
        <taxon>Betaproteobacteria</taxon>
        <taxon>Burkholderiales</taxon>
        <taxon>Sphaerotilaceae</taxon>
        <taxon>Roseateles</taxon>
    </lineage>
</organism>
<name>A0ABW7G034_9BURK</name>
<accession>A0ABW7G034</accession>
<evidence type="ECO:0000256" key="1">
    <source>
        <dbReference type="SAM" id="MobiDB-lite"/>
    </source>
</evidence>
<proteinExistence type="predicted"/>
<comment type="caution">
    <text evidence="2">The sequence shown here is derived from an EMBL/GenBank/DDBJ whole genome shotgun (WGS) entry which is preliminary data.</text>
</comment>
<dbReference type="RefSeq" id="WP_394485807.1">
    <property type="nucleotide sequence ID" value="NZ_JBIGIA010000001.1"/>
</dbReference>